<name>A0AAW2NZE2_9LAMI</name>
<dbReference type="AlphaFoldDB" id="A0AAW2NZE2"/>
<dbReference type="Pfam" id="PF13960">
    <property type="entry name" value="DUF4218"/>
    <property type="match status" value="1"/>
</dbReference>
<organism evidence="2">
    <name type="scientific">Sesamum calycinum</name>
    <dbReference type="NCBI Taxonomy" id="2727403"/>
    <lineage>
        <taxon>Eukaryota</taxon>
        <taxon>Viridiplantae</taxon>
        <taxon>Streptophyta</taxon>
        <taxon>Embryophyta</taxon>
        <taxon>Tracheophyta</taxon>
        <taxon>Spermatophyta</taxon>
        <taxon>Magnoliopsida</taxon>
        <taxon>eudicotyledons</taxon>
        <taxon>Gunneridae</taxon>
        <taxon>Pentapetalae</taxon>
        <taxon>asterids</taxon>
        <taxon>lamiids</taxon>
        <taxon>Lamiales</taxon>
        <taxon>Pedaliaceae</taxon>
        <taxon>Sesamum</taxon>
    </lineage>
</organism>
<gene>
    <name evidence="2" type="ORF">Scaly_1793100</name>
</gene>
<dbReference type="InterPro" id="IPR025452">
    <property type="entry name" value="DUF4218"/>
</dbReference>
<protein>
    <recommendedName>
        <fullName evidence="1">DUF4218 domain-containing protein</fullName>
    </recommendedName>
</protein>
<dbReference type="EMBL" id="JACGWM010000010">
    <property type="protein sequence ID" value="KAL0347771.1"/>
    <property type="molecule type" value="Genomic_DNA"/>
</dbReference>
<evidence type="ECO:0000313" key="2">
    <source>
        <dbReference type="EMBL" id="KAL0347771.1"/>
    </source>
</evidence>
<comment type="caution">
    <text evidence="2">The sequence shown here is derived from an EMBL/GenBank/DDBJ whole genome shotgun (WGS) entry which is preliminary data.</text>
</comment>
<dbReference type="PANTHER" id="PTHR48258:SF3">
    <property type="entry name" value="FK506-BINDING PROTEIN 4-LIKE ISOFORM X1"/>
    <property type="match status" value="1"/>
</dbReference>
<accession>A0AAW2NZE2</accession>
<reference evidence="2" key="2">
    <citation type="journal article" date="2024" name="Plant">
        <title>Genomic evolution and insights into agronomic trait innovations of Sesamum species.</title>
        <authorList>
            <person name="Miao H."/>
            <person name="Wang L."/>
            <person name="Qu L."/>
            <person name="Liu H."/>
            <person name="Sun Y."/>
            <person name="Le M."/>
            <person name="Wang Q."/>
            <person name="Wei S."/>
            <person name="Zheng Y."/>
            <person name="Lin W."/>
            <person name="Duan Y."/>
            <person name="Cao H."/>
            <person name="Xiong S."/>
            <person name="Wang X."/>
            <person name="Wei L."/>
            <person name="Li C."/>
            <person name="Ma Q."/>
            <person name="Ju M."/>
            <person name="Zhao R."/>
            <person name="Li G."/>
            <person name="Mu C."/>
            <person name="Tian Q."/>
            <person name="Mei H."/>
            <person name="Zhang T."/>
            <person name="Gao T."/>
            <person name="Zhang H."/>
        </authorList>
    </citation>
    <scope>NUCLEOTIDE SEQUENCE</scope>
    <source>
        <strain evidence="2">KEN8</strain>
    </source>
</reference>
<sequence length="391" mass="44304">MLPSFALIACGSEDIVQDYFEAPSDPQVLEKPTLAGYVEGNYPQWGNEQHMDWAQRMIFYTVGPSYFASSHEGVPDDNTRSCPVDVGPSSYCYGGSGLTTSIWSTANFVGTVGTNLLEDETHTERSPHMLPLEEGSMCCLSDAKAWKHFDRMYPNFAEELRNVRLGFCTDGFAPHGEQIRDWVINISLAVEMSLSLSDGYGSDHKWTKKASFEISFMDIKGKTKDNMNARRDLKIICNRPELELDECRPNVMPKASALTEVSLLLQSICSSTLDVHKLHELENSVAIILCNLEKIFSPAFLDSMEYLFVHLSYEAHVGGPVQYKWMYSFERFLYELKKKVKKQTPVEASIVEAYIVEKIGMFTSQYFKPDVQSERSIPRKNDECMNINDGF</sequence>
<proteinExistence type="predicted"/>
<dbReference type="PANTHER" id="PTHR48258">
    <property type="entry name" value="DUF4218 DOMAIN-CONTAINING PROTEIN-RELATED"/>
    <property type="match status" value="1"/>
</dbReference>
<evidence type="ECO:0000259" key="1">
    <source>
        <dbReference type="Pfam" id="PF13960"/>
    </source>
</evidence>
<dbReference type="InterPro" id="IPR004242">
    <property type="entry name" value="Transposase_21"/>
</dbReference>
<reference evidence="2" key="1">
    <citation type="submission" date="2020-06" db="EMBL/GenBank/DDBJ databases">
        <authorList>
            <person name="Li T."/>
            <person name="Hu X."/>
            <person name="Zhang T."/>
            <person name="Song X."/>
            <person name="Zhang H."/>
            <person name="Dai N."/>
            <person name="Sheng W."/>
            <person name="Hou X."/>
            <person name="Wei L."/>
        </authorList>
    </citation>
    <scope>NUCLEOTIDE SEQUENCE</scope>
    <source>
        <strain evidence="2">KEN8</strain>
        <tissue evidence="2">Leaf</tissue>
    </source>
</reference>
<feature type="domain" description="DUF4218" evidence="1">
    <location>
        <begin position="268"/>
        <end position="381"/>
    </location>
</feature>
<dbReference type="Pfam" id="PF02992">
    <property type="entry name" value="Transposase_21"/>
    <property type="match status" value="1"/>
</dbReference>